<dbReference type="EMBL" id="DUJR01000002">
    <property type="protein sequence ID" value="HII59085.1"/>
    <property type="molecule type" value="Genomic_DNA"/>
</dbReference>
<proteinExistence type="predicted"/>
<gene>
    <name evidence="1" type="ORF">HA335_00660</name>
</gene>
<sequence>MEEIEKFTVIDLDSLDNFIKVVRCPNCSYEFKCVGDRFICPKCKIIINLKFQ</sequence>
<evidence type="ECO:0000313" key="2">
    <source>
        <dbReference type="Proteomes" id="UP000645676"/>
    </source>
</evidence>
<reference evidence="1" key="1">
    <citation type="journal article" date="2020" name="bioRxiv">
        <title>A rank-normalized archaeal taxonomy based on genome phylogeny resolves widespread incomplete and uneven classifications.</title>
        <authorList>
            <person name="Rinke C."/>
            <person name="Chuvochina M."/>
            <person name="Mussig A.J."/>
            <person name="Chaumeil P.-A."/>
            <person name="Waite D.W."/>
            <person name="Whitman W.B."/>
            <person name="Parks D.H."/>
            <person name="Hugenholtz P."/>
        </authorList>
    </citation>
    <scope>NUCLEOTIDE SEQUENCE</scope>
    <source>
        <strain evidence="1">UBA8849</strain>
    </source>
</reference>
<accession>A0A832ST89</accession>
<evidence type="ECO:0000313" key="1">
    <source>
        <dbReference type="EMBL" id="HII59085.1"/>
    </source>
</evidence>
<organism evidence="1 2">
    <name type="scientific">Methanocaldococcus jannaschii</name>
    <dbReference type="NCBI Taxonomy" id="2190"/>
    <lineage>
        <taxon>Archaea</taxon>
        <taxon>Methanobacteriati</taxon>
        <taxon>Methanobacteriota</taxon>
        <taxon>Methanomada group</taxon>
        <taxon>Methanococci</taxon>
        <taxon>Methanococcales</taxon>
        <taxon>Methanocaldococcaceae</taxon>
        <taxon>Methanocaldococcus</taxon>
    </lineage>
</organism>
<dbReference type="AlphaFoldDB" id="A0A832ST89"/>
<dbReference type="Proteomes" id="UP000645676">
    <property type="component" value="Unassembled WGS sequence"/>
</dbReference>
<comment type="caution">
    <text evidence="1">The sequence shown here is derived from an EMBL/GenBank/DDBJ whole genome shotgun (WGS) entry which is preliminary data.</text>
</comment>
<protein>
    <submittedName>
        <fullName evidence="1">Uncharacterized protein</fullName>
    </submittedName>
</protein>
<name>A0A832ST89_9EURY</name>